<proteinExistence type="inferred from homology"/>
<dbReference type="Pfam" id="PF03195">
    <property type="entry name" value="LOB"/>
    <property type="match status" value="1"/>
</dbReference>
<evidence type="ECO:0000313" key="3">
    <source>
        <dbReference type="EMBL" id="KAK7345793.1"/>
    </source>
</evidence>
<dbReference type="GO" id="GO:0005634">
    <property type="term" value="C:nucleus"/>
    <property type="evidence" value="ECO:0007669"/>
    <property type="project" value="TreeGrafter"/>
</dbReference>
<comment type="similarity">
    <text evidence="1">Belongs to the LOB domain-containing protein family.</text>
</comment>
<feature type="domain" description="LOB" evidence="2">
    <location>
        <begin position="41"/>
        <end position="143"/>
    </location>
</feature>
<sequence>MVINDHDHQHKAEVIIESEINNQNPQSTPKGQLIKMTGSGSPCGACKFLRRKCVRGCVFAPYFCHEQGSTHFAAIHKVFGASNVSKLLAHLPVSDRCEAAVTISYEAQARLQDPIYGCVSHIFALQQQVVNLQAQLAYLKEQAAQSCVNASVQENPSEKFFEKSSFALPQDLQSWFQGENSNMGSEFLPNLCTNMSSVTQHCGNNAVMDDLNTIGINYENCGAMDEGSSFSSFEETSNYSMSYDMQTNKRTWGFHEVEDLHSVAFGYTTRSHS</sequence>
<protein>
    <recommendedName>
        <fullName evidence="2">LOB domain-containing protein</fullName>
    </recommendedName>
</protein>
<comment type="caution">
    <text evidence="3">The sequence shown here is derived from an EMBL/GenBank/DDBJ whole genome shotgun (WGS) entry which is preliminary data.</text>
</comment>
<dbReference type="EMBL" id="JAYMYQ010000003">
    <property type="protein sequence ID" value="KAK7345793.1"/>
    <property type="molecule type" value="Genomic_DNA"/>
</dbReference>
<evidence type="ECO:0000313" key="4">
    <source>
        <dbReference type="Proteomes" id="UP001367508"/>
    </source>
</evidence>
<dbReference type="InterPro" id="IPR004883">
    <property type="entry name" value="LOB"/>
</dbReference>
<dbReference type="PANTHER" id="PTHR31529">
    <property type="entry name" value="LOB DOMAIN CONTAINING PROTEIN"/>
    <property type="match status" value="1"/>
</dbReference>
<evidence type="ECO:0000256" key="1">
    <source>
        <dbReference type="ARBA" id="ARBA00005474"/>
    </source>
</evidence>
<dbReference type="Proteomes" id="UP001367508">
    <property type="component" value="Unassembled WGS sequence"/>
</dbReference>
<dbReference type="AlphaFoldDB" id="A0AAN9M5G3"/>
<dbReference type="PANTHER" id="PTHR31529:SF26">
    <property type="entry name" value="LOB DOMAIN-CONTAINING PROTEIN CRL1"/>
    <property type="match status" value="1"/>
</dbReference>
<gene>
    <name evidence="3" type="ORF">VNO77_16404</name>
</gene>
<accession>A0AAN9M5G3</accession>
<organism evidence="3 4">
    <name type="scientific">Canavalia gladiata</name>
    <name type="common">Sword bean</name>
    <name type="synonym">Dolichos gladiatus</name>
    <dbReference type="NCBI Taxonomy" id="3824"/>
    <lineage>
        <taxon>Eukaryota</taxon>
        <taxon>Viridiplantae</taxon>
        <taxon>Streptophyta</taxon>
        <taxon>Embryophyta</taxon>
        <taxon>Tracheophyta</taxon>
        <taxon>Spermatophyta</taxon>
        <taxon>Magnoliopsida</taxon>
        <taxon>eudicotyledons</taxon>
        <taxon>Gunneridae</taxon>
        <taxon>Pentapetalae</taxon>
        <taxon>rosids</taxon>
        <taxon>fabids</taxon>
        <taxon>Fabales</taxon>
        <taxon>Fabaceae</taxon>
        <taxon>Papilionoideae</taxon>
        <taxon>50 kb inversion clade</taxon>
        <taxon>NPAAA clade</taxon>
        <taxon>indigoferoid/millettioid clade</taxon>
        <taxon>Phaseoleae</taxon>
        <taxon>Canavalia</taxon>
    </lineage>
</organism>
<name>A0AAN9M5G3_CANGL</name>
<evidence type="ECO:0000259" key="2">
    <source>
        <dbReference type="PROSITE" id="PS50891"/>
    </source>
</evidence>
<dbReference type="GO" id="GO:0009755">
    <property type="term" value="P:hormone-mediated signaling pathway"/>
    <property type="evidence" value="ECO:0007669"/>
    <property type="project" value="TreeGrafter"/>
</dbReference>
<reference evidence="3 4" key="1">
    <citation type="submission" date="2024-01" db="EMBL/GenBank/DDBJ databases">
        <title>The genomes of 5 underutilized Papilionoideae crops provide insights into root nodulation and disease resistanc.</title>
        <authorList>
            <person name="Jiang F."/>
        </authorList>
    </citation>
    <scope>NUCLEOTIDE SEQUENCE [LARGE SCALE GENOMIC DNA]</scope>
    <source>
        <strain evidence="3">LVBAO_FW01</strain>
        <tissue evidence="3">Leaves</tissue>
    </source>
</reference>
<keyword evidence="4" id="KW-1185">Reference proteome</keyword>
<dbReference type="PROSITE" id="PS50891">
    <property type="entry name" value="LOB"/>
    <property type="match status" value="1"/>
</dbReference>
<dbReference type="GO" id="GO:0045893">
    <property type="term" value="P:positive regulation of DNA-templated transcription"/>
    <property type="evidence" value="ECO:0007669"/>
    <property type="project" value="TreeGrafter"/>
</dbReference>